<evidence type="ECO:0000313" key="3">
    <source>
        <dbReference type="Proteomes" id="UP000504638"/>
    </source>
</evidence>
<dbReference type="RefSeq" id="XP_033537226.1">
    <property type="nucleotide sequence ID" value="XM_033677930.1"/>
</dbReference>
<evidence type="ECO:0000256" key="1">
    <source>
        <dbReference type="SAM" id="MobiDB-lite"/>
    </source>
</evidence>
<organism evidence="2">
    <name type="scientific">Eremomyces bilateralis CBS 781.70</name>
    <dbReference type="NCBI Taxonomy" id="1392243"/>
    <lineage>
        <taxon>Eukaryota</taxon>
        <taxon>Fungi</taxon>
        <taxon>Dikarya</taxon>
        <taxon>Ascomycota</taxon>
        <taxon>Pezizomycotina</taxon>
        <taxon>Dothideomycetes</taxon>
        <taxon>Dothideomycetes incertae sedis</taxon>
        <taxon>Eremomycetales</taxon>
        <taxon>Eremomycetaceae</taxon>
        <taxon>Eremomyces</taxon>
    </lineage>
</organism>
<dbReference type="GeneID" id="54418500"/>
<sequence length="157" mass="16678">MAGSVICAQRFSSSVTNTATRQALHPFTVELPIHVVLVVVHCRSTSSSPLHHSPLIADFQSTLPSRAFLAAPGFSATGISSRLVRQFGSHWWSPRDFAPANSSPFSLARAQGWGGYSSSSDIITSGSEQASNLTGLQSHRLPTSSDDPPTAASTIHY</sequence>
<accession>A0A6G1GBX7</accession>
<reference evidence="4" key="2">
    <citation type="submission" date="2020-04" db="EMBL/GenBank/DDBJ databases">
        <authorList>
            <consortium name="NCBI Genome Project"/>
        </authorList>
    </citation>
    <scope>NUCLEOTIDE SEQUENCE</scope>
    <source>
        <strain evidence="4">CBS 781.70</strain>
    </source>
</reference>
<gene>
    <name evidence="2 4" type="ORF">P152DRAFT_446642</name>
</gene>
<evidence type="ECO:0000313" key="2">
    <source>
        <dbReference type="EMBL" id="KAF1815595.1"/>
    </source>
</evidence>
<name>A0A6G1GBX7_9PEZI</name>
<feature type="region of interest" description="Disordered" evidence="1">
    <location>
        <begin position="133"/>
        <end position="157"/>
    </location>
</feature>
<protein>
    <submittedName>
        <fullName evidence="2 4">Uncharacterized protein</fullName>
    </submittedName>
</protein>
<dbReference type="EMBL" id="ML975151">
    <property type="protein sequence ID" value="KAF1815595.1"/>
    <property type="molecule type" value="Genomic_DNA"/>
</dbReference>
<dbReference type="Proteomes" id="UP000504638">
    <property type="component" value="Unplaced"/>
</dbReference>
<keyword evidence="3" id="KW-1185">Reference proteome</keyword>
<reference evidence="2 4" key="1">
    <citation type="submission" date="2020-01" db="EMBL/GenBank/DDBJ databases">
        <authorList>
            <consortium name="DOE Joint Genome Institute"/>
            <person name="Haridas S."/>
            <person name="Albert R."/>
            <person name="Binder M."/>
            <person name="Bloem J."/>
            <person name="Labutti K."/>
            <person name="Salamov A."/>
            <person name="Andreopoulos B."/>
            <person name="Baker S.E."/>
            <person name="Barry K."/>
            <person name="Bills G."/>
            <person name="Bluhm B.H."/>
            <person name="Cannon C."/>
            <person name="Castanera R."/>
            <person name="Culley D.E."/>
            <person name="Daum C."/>
            <person name="Ezra D."/>
            <person name="Gonzalez J.B."/>
            <person name="Henrissat B."/>
            <person name="Kuo A."/>
            <person name="Liang C."/>
            <person name="Lipzen A."/>
            <person name="Lutzoni F."/>
            <person name="Magnuson J."/>
            <person name="Mondo S."/>
            <person name="Nolan M."/>
            <person name="Ohm R."/>
            <person name="Pangilinan J."/>
            <person name="Park H.-J."/>
            <person name="Ramirez L."/>
            <person name="Alfaro M."/>
            <person name="Sun H."/>
            <person name="Tritt A."/>
            <person name="Yoshinaga Y."/>
            <person name="Zwiers L.-H."/>
            <person name="Turgeon B.G."/>
            <person name="Goodwin S.B."/>
            <person name="Spatafora J.W."/>
            <person name="Crous P.W."/>
            <person name="Grigoriev I.V."/>
        </authorList>
    </citation>
    <scope>NUCLEOTIDE SEQUENCE</scope>
    <source>
        <strain evidence="2 4">CBS 781.70</strain>
    </source>
</reference>
<proteinExistence type="predicted"/>
<reference evidence="4" key="3">
    <citation type="submission" date="2025-04" db="UniProtKB">
        <authorList>
            <consortium name="RefSeq"/>
        </authorList>
    </citation>
    <scope>IDENTIFICATION</scope>
    <source>
        <strain evidence="4">CBS 781.70</strain>
    </source>
</reference>
<dbReference type="AlphaFoldDB" id="A0A6G1GBX7"/>
<evidence type="ECO:0000313" key="4">
    <source>
        <dbReference type="RefSeq" id="XP_033537226.1"/>
    </source>
</evidence>